<feature type="non-terminal residue" evidence="1">
    <location>
        <position position="1"/>
    </location>
</feature>
<dbReference type="EMBL" id="JABFTP020000185">
    <property type="protein sequence ID" value="KAL3286638.1"/>
    <property type="molecule type" value="Genomic_DNA"/>
</dbReference>
<evidence type="ECO:0000313" key="1">
    <source>
        <dbReference type="EMBL" id="KAL3286638.1"/>
    </source>
</evidence>
<gene>
    <name evidence="1" type="ORF">HHI36_001137</name>
</gene>
<keyword evidence="2" id="KW-1185">Reference proteome</keyword>
<accession>A0ABD2P6U2</accession>
<name>A0ABD2P6U2_9CUCU</name>
<comment type="caution">
    <text evidence="1">The sequence shown here is derived from an EMBL/GenBank/DDBJ whole genome shotgun (WGS) entry which is preliminary data.</text>
</comment>
<sequence>GTRNFLERLDAKALREEKIANRSKYELTIPEQVYINDDQDMEYTAEKIPTISEILCHAIHHQEQVEFFNMDLLLRYNSIAALRKETLQLTH</sequence>
<organism evidence="1 2">
    <name type="scientific">Cryptolaemus montrouzieri</name>
    <dbReference type="NCBI Taxonomy" id="559131"/>
    <lineage>
        <taxon>Eukaryota</taxon>
        <taxon>Metazoa</taxon>
        <taxon>Ecdysozoa</taxon>
        <taxon>Arthropoda</taxon>
        <taxon>Hexapoda</taxon>
        <taxon>Insecta</taxon>
        <taxon>Pterygota</taxon>
        <taxon>Neoptera</taxon>
        <taxon>Endopterygota</taxon>
        <taxon>Coleoptera</taxon>
        <taxon>Polyphaga</taxon>
        <taxon>Cucujiformia</taxon>
        <taxon>Coccinelloidea</taxon>
        <taxon>Coccinellidae</taxon>
        <taxon>Scymninae</taxon>
        <taxon>Scymnini</taxon>
        <taxon>Cryptolaemus</taxon>
    </lineage>
</organism>
<protein>
    <submittedName>
        <fullName evidence="1">Uncharacterized protein</fullName>
    </submittedName>
</protein>
<evidence type="ECO:0000313" key="2">
    <source>
        <dbReference type="Proteomes" id="UP001516400"/>
    </source>
</evidence>
<dbReference type="AlphaFoldDB" id="A0ABD2P6U2"/>
<proteinExistence type="predicted"/>
<dbReference type="Proteomes" id="UP001516400">
    <property type="component" value="Unassembled WGS sequence"/>
</dbReference>
<reference evidence="1 2" key="1">
    <citation type="journal article" date="2021" name="BMC Biol.">
        <title>Horizontally acquired antibacterial genes associated with adaptive radiation of ladybird beetles.</title>
        <authorList>
            <person name="Li H.S."/>
            <person name="Tang X.F."/>
            <person name="Huang Y.H."/>
            <person name="Xu Z.Y."/>
            <person name="Chen M.L."/>
            <person name="Du X.Y."/>
            <person name="Qiu B.Y."/>
            <person name="Chen P.T."/>
            <person name="Zhang W."/>
            <person name="Slipinski A."/>
            <person name="Escalona H.E."/>
            <person name="Waterhouse R.M."/>
            <person name="Zwick A."/>
            <person name="Pang H."/>
        </authorList>
    </citation>
    <scope>NUCLEOTIDE SEQUENCE [LARGE SCALE GENOMIC DNA]</scope>
    <source>
        <strain evidence="1">SYSU2018</strain>
    </source>
</reference>